<evidence type="ECO:0000313" key="2">
    <source>
        <dbReference type="Proteomes" id="UP001057452"/>
    </source>
</evidence>
<organism evidence="1 2">
    <name type="scientific">Chaenocephalus aceratus</name>
    <name type="common">Blackfin icefish</name>
    <name type="synonym">Chaenichthys aceratus</name>
    <dbReference type="NCBI Taxonomy" id="36190"/>
    <lineage>
        <taxon>Eukaryota</taxon>
        <taxon>Metazoa</taxon>
        <taxon>Chordata</taxon>
        <taxon>Craniata</taxon>
        <taxon>Vertebrata</taxon>
        <taxon>Euteleostomi</taxon>
        <taxon>Actinopterygii</taxon>
        <taxon>Neopterygii</taxon>
        <taxon>Teleostei</taxon>
        <taxon>Neoteleostei</taxon>
        <taxon>Acanthomorphata</taxon>
        <taxon>Eupercaria</taxon>
        <taxon>Perciformes</taxon>
        <taxon>Notothenioidei</taxon>
        <taxon>Channichthyidae</taxon>
        <taxon>Chaenocephalus</taxon>
    </lineage>
</organism>
<name>A0ACB9XAN1_CHAAC</name>
<gene>
    <name evidence="1" type="ORF">KUCAC02_012017</name>
</gene>
<keyword evidence="2" id="KW-1185">Reference proteome</keyword>
<comment type="caution">
    <text evidence="1">The sequence shown here is derived from an EMBL/GenBank/DDBJ whole genome shotgun (WGS) entry which is preliminary data.</text>
</comment>
<accession>A0ACB9XAN1</accession>
<dbReference type="Proteomes" id="UP001057452">
    <property type="component" value="Chromosome 7"/>
</dbReference>
<proteinExistence type="predicted"/>
<reference evidence="1" key="1">
    <citation type="submission" date="2022-05" db="EMBL/GenBank/DDBJ databases">
        <title>Chromosome-level genome of Chaenocephalus aceratus.</title>
        <authorList>
            <person name="Park H."/>
        </authorList>
    </citation>
    <scope>NUCLEOTIDE SEQUENCE</scope>
    <source>
        <strain evidence="1">KU_202001</strain>
    </source>
</reference>
<sequence>MLLILGGQLEKGLFPSSIRFPVSPQRISVVKGNRWAIPPTRVCAVELPLAACVVISCRGPTALSKVYGNLTSHWWRR</sequence>
<protein>
    <submittedName>
        <fullName evidence="1">Uncharacterized protein</fullName>
    </submittedName>
</protein>
<dbReference type="EMBL" id="CM043791">
    <property type="protein sequence ID" value="KAI4823433.1"/>
    <property type="molecule type" value="Genomic_DNA"/>
</dbReference>
<evidence type="ECO:0000313" key="1">
    <source>
        <dbReference type="EMBL" id="KAI4823433.1"/>
    </source>
</evidence>